<evidence type="ECO:0000313" key="9">
    <source>
        <dbReference type="EMBL" id="OLR56721.1"/>
    </source>
</evidence>
<keyword evidence="3" id="KW-0560">Oxidoreductase</keyword>
<dbReference type="PANTHER" id="PTHR48075">
    <property type="entry name" value="3-HYDROXYACYL-COA DEHYDROGENASE FAMILY PROTEIN"/>
    <property type="match status" value="1"/>
</dbReference>
<reference evidence="9 10" key="1">
    <citation type="journal article" date="2016" name="Appl. Environ. Microbiol.">
        <title>Function and Phylogeny of Bacterial Butyryl Coenzyme A:Acetate Transferases and Their Diversity in the Proximal Colon of Swine.</title>
        <authorList>
            <person name="Trachsel J."/>
            <person name="Bayles D.O."/>
            <person name="Looft T."/>
            <person name="Levine U.Y."/>
            <person name="Allen H.K."/>
        </authorList>
    </citation>
    <scope>NUCLEOTIDE SEQUENCE [LARGE SCALE GENOMIC DNA]</scope>
    <source>
        <strain evidence="9 10">68-3-10</strain>
    </source>
</reference>
<dbReference type="EMBL" id="MJIE01000001">
    <property type="protein sequence ID" value="OLR56721.1"/>
    <property type="molecule type" value="Genomic_DNA"/>
</dbReference>
<dbReference type="PIRSF" id="PIRSF000105">
    <property type="entry name" value="HCDH"/>
    <property type="match status" value="1"/>
</dbReference>
<evidence type="ECO:0000313" key="10">
    <source>
        <dbReference type="Proteomes" id="UP000187404"/>
    </source>
</evidence>
<dbReference type="InterPro" id="IPR036291">
    <property type="entry name" value="NAD(P)-bd_dom_sf"/>
</dbReference>
<evidence type="ECO:0000259" key="7">
    <source>
        <dbReference type="Pfam" id="PF00725"/>
    </source>
</evidence>
<evidence type="ECO:0000256" key="4">
    <source>
        <dbReference type="ARBA" id="ARBA00067747"/>
    </source>
</evidence>
<feature type="binding site" evidence="6">
    <location>
        <position position="35"/>
    </location>
    <ligand>
        <name>NAD(+)</name>
        <dbReference type="ChEBI" id="CHEBI:57540"/>
    </ligand>
</feature>
<dbReference type="InterPro" id="IPR006176">
    <property type="entry name" value="3-OHacyl-CoA_DH_NAD-bd"/>
</dbReference>
<feature type="binding site" evidence="6">
    <location>
        <position position="120"/>
    </location>
    <ligand>
        <name>NAD(+)</name>
        <dbReference type="ChEBI" id="CHEBI:57540"/>
    </ligand>
</feature>
<dbReference type="STRING" id="1261640.BHK98_11990"/>
<feature type="domain" description="3-hydroxyacyl-CoA dehydrogenase NAD binding" evidence="8">
    <location>
        <begin position="7"/>
        <end position="185"/>
    </location>
</feature>
<dbReference type="PANTHER" id="PTHR48075:SF5">
    <property type="entry name" value="3-HYDROXYBUTYRYL-COA DEHYDROGENASE"/>
    <property type="match status" value="1"/>
</dbReference>
<dbReference type="Gene3D" id="1.10.1040.10">
    <property type="entry name" value="N-(1-d-carboxylethyl)-l-norvaline Dehydrogenase, domain 2"/>
    <property type="match status" value="1"/>
</dbReference>
<dbReference type="OrthoDB" id="9771883at2"/>
<proteinExistence type="inferred from homology"/>
<dbReference type="GO" id="GO:0070403">
    <property type="term" value="F:NAD+ binding"/>
    <property type="evidence" value="ECO:0007669"/>
    <property type="project" value="InterPro"/>
</dbReference>
<dbReference type="InterPro" id="IPR006108">
    <property type="entry name" value="3HC_DH_C"/>
</dbReference>
<feature type="binding site" evidence="6">
    <location>
        <position position="98"/>
    </location>
    <ligand>
        <name>NAD(+)</name>
        <dbReference type="ChEBI" id="CHEBI:57540"/>
    </ligand>
</feature>
<evidence type="ECO:0000256" key="2">
    <source>
        <dbReference type="ARBA" id="ARBA00009463"/>
    </source>
</evidence>
<comment type="similarity">
    <text evidence="2">Belongs to the 3-hydroxyacyl-CoA dehydrogenase family.</text>
</comment>
<protein>
    <recommendedName>
        <fullName evidence="4">3-hydroxybutyryl-CoA dehydrogenase</fullName>
    </recommendedName>
</protein>
<organism evidence="9 10">
    <name type="scientific">Hornefia porci</name>
    <dbReference type="NCBI Taxonomy" id="2652292"/>
    <lineage>
        <taxon>Bacteria</taxon>
        <taxon>Bacillati</taxon>
        <taxon>Bacillota</taxon>
        <taxon>Clostridia</taxon>
        <taxon>Peptostreptococcales</taxon>
        <taxon>Anaerovoracaceae</taxon>
        <taxon>Hornefia</taxon>
    </lineage>
</organism>
<dbReference type="Pfam" id="PF00725">
    <property type="entry name" value="3HCDH"/>
    <property type="match status" value="1"/>
</dbReference>
<evidence type="ECO:0000256" key="3">
    <source>
        <dbReference type="ARBA" id="ARBA00023002"/>
    </source>
</evidence>
<feature type="binding site" evidence="6">
    <location>
        <begin position="11"/>
        <end position="16"/>
    </location>
    <ligand>
        <name>NAD(+)</name>
        <dbReference type="ChEBI" id="CHEBI:57540"/>
    </ligand>
</feature>
<dbReference type="InterPro" id="IPR022694">
    <property type="entry name" value="3-OHacyl-CoA_DH"/>
</dbReference>
<dbReference type="Pfam" id="PF02737">
    <property type="entry name" value="3HCDH_N"/>
    <property type="match status" value="1"/>
</dbReference>
<dbReference type="InterPro" id="IPR013328">
    <property type="entry name" value="6PGD_dom2"/>
</dbReference>
<dbReference type="Proteomes" id="UP000187404">
    <property type="component" value="Unassembled WGS sequence"/>
</dbReference>
<gene>
    <name evidence="9" type="ORF">BHK98_11990</name>
</gene>
<name>A0A1Q9JKN8_9FIRM</name>
<comment type="pathway">
    <text evidence="1">Lipid metabolism; butanoate metabolism.</text>
</comment>
<dbReference type="SUPFAM" id="SSF51735">
    <property type="entry name" value="NAD(P)-binding Rossmann-fold domains"/>
    <property type="match status" value="1"/>
</dbReference>
<dbReference type="RefSeq" id="WP_075714569.1">
    <property type="nucleotide sequence ID" value="NZ_MJIE01000001.1"/>
</dbReference>
<comment type="caution">
    <text evidence="9">The sequence shown here is derived from an EMBL/GenBank/DDBJ whole genome shotgun (WGS) entry which is preliminary data.</text>
</comment>
<dbReference type="FunFam" id="3.40.50.720:FF:000009">
    <property type="entry name" value="Fatty oxidation complex, alpha subunit"/>
    <property type="match status" value="1"/>
</dbReference>
<keyword evidence="6" id="KW-0520">NAD</keyword>
<dbReference type="GO" id="GO:0006635">
    <property type="term" value="P:fatty acid beta-oxidation"/>
    <property type="evidence" value="ECO:0007669"/>
    <property type="project" value="TreeGrafter"/>
</dbReference>
<dbReference type="Gene3D" id="3.40.50.720">
    <property type="entry name" value="NAD(P)-binding Rossmann-like Domain"/>
    <property type="match status" value="1"/>
</dbReference>
<dbReference type="InterPro" id="IPR008927">
    <property type="entry name" value="6-PGluconate_DH-like_C_sf"/>
</dbReference>
<feature type="site" description="Important for catalytic activity" evidence="5">
    <location>
        <position position="141"/>
    </location>
</feature>
<accession>A0A1Q9JKN8</accession>
<evidence type="ECO:0000256" key="5">
    <source>
        <dbReference type="PIRSR" id="PIRSR000105-1"/>
    </source>
</evidence>
<feature type="binding site" evidence="6">
    <location>
        <position position="278"/>
    </location>
    <ligand>
        <name>NAD(+)</name>
        <dbReference type="ChEBI" id="CHEBI:57540"/>
    </ligand>
</feature>
<keyword evidence="10" id="KW-1185">Reference proteome</keyword>
<feature type="binding site" evidence="6">
    <location>
        <position position="144"/>
    </location>
    <ligand>
        <name>NAD(+)</name>
        <dbReference type="ChEBI" id="CHEBI:57540"/>
    </ligand>
</feature>
<dbReference type="SUPFAM" id="SSF48179">
    <property type="entry name" value="6-phosphogluconate dehydrogenase C-terminal domain-like"/>
    <property type="match status" value="1"/>
</dbReference>
<feature type="domain" description="3-hydroxyacyl-CoA dehydrogenase C-terminal" evidence="7">
    <location>
        <begin position="188"/>
        <end position="286"/>
    </location>
</feature>
<feature type="binding site" evidence="6">
    <location>
        <position position="93"/>
    </location>
    <ligand>
        <name>NAD(+)</name>
        <dbReference type="ChEBI" id="CHEBI:57540"/>
    </ligand>
</feature>
<evidence type="ECO:0000259" key="8">
    <source>
        <dbReference type="Pfam" id="PF02737"/>
    </source>
</evidence>
<dbReference type="AlphaFoldDB" id="A0A1Q9JKN8"/>
<sequence>MSSVKNVLVCGGGLMGKNIAFVASSVKEHNITIYDVRPVDVEGGIRETMKQLVEAGVITEAELDERLSRIHFTEDMDSDGVKNADLVIEAVFEDMTLKQETFAKLEERCRPDCIFCTNSSVMSPSEISKNLKHRERFVGTHFWNPGHLIPLVEVVRTDATSDETADTVMKFMKDIGKEPCLCNKDVPGFIANRLQHALWREAISIVEHGIADAPTVDKAIKNSFGLRLPQLAPLENSDMVGTDLTYNIHNYVLKSIEDSHEPSPLLTKMKEEGKMGFKSGEGFYKWTPEQIKKCNEDLNAYLIKMLYK</sequence>
<dbReference type="GO" id="GO:0008691">
    <property type="term" value="F:3-hydroxybutyryl-CoA dehydrogenase activity"/>
    <property type="evidence" value="ECO:0007669"/>
    <property type="project" value="TreeGrafter"/>
</dbReference>
<evidence type="ECO:0000256" key="6">
    <source>
        <dbReference type="PIRSR" id="PIRSR000105-2"/>
    </source>
</evidence>
<evidence type="ECO:0000256" key="1">
    <source>
        <dbReference type="ARBA" id="ARBA00005086"/>
    </source>
</evidence>